<evidence type="ECO:0000313" key="2">
    <source>
        <dbReference type="Proteomes" id="UP000176603"/>
    </source>
</evidence>
<evidence type="ECO:0000313" key="1">
    <source>
        <dbReference type="EMBL" id="OGL78335.1"/>
    </source>
</evidence>
<dbReference type="EMBL" id="MGEH01000033">
    <property type="protein sequence ID" value="OGL78335.1"/>
    <property type="molecule type" value="Genomic_DNA"/>
</dbReference>
<proteinExistence type="predicted"/>
<comment type="caution">
    <text evidence="1">The sequence shown here is derived from an EMBL/GenBank/DDBJ whole genome shotgun (WGS) entry which is preliminary data.</text>
</comment>
<gene>
    <name evidence="1" type="ORF">A3E39_04705</name>
</gene>
<sequence>MLTEFASLMLTRQELMEIQEALAMRSLVEDDLRREEGLEPVDRRLLLERIDQLLNATETQLTSLEDRMDQELWHHAWYAYTDEWAWYRARQEVLKELGALAARTAASVIDDLVHRRYHEKFEDYVREIDMNPTGSERQTKERKTTKK</sequence>
<dbReference type="AlphaFoldDB" id="A0A1F7UJA7"/>
<dbReference type="Proteomes" id="UP000176603">
    <property type="component" value="Unassembled WGS sequence"/>
</dbReference>
<reference evidence="1 2" key="1">
    <citation type="journal article" date="2016" name="Nat. Commun.">
        <title>Thousands of microbial genomes shed light on interconnected biogeochemical processes in an aquifer system.</title>
        <authorList>
            <person name="Anantharaman K."/>
            <person name="Brown C.T."/>
            <person name="Hug L.A."/>
            <person name="Sharon I."/>
            <person name="Castelle C.J."/>
            <person name="Probst A.J."/>
            <person name="Thomas B.C."/>
            <person name="Singh A."/>
            <person name="Wilkins M.J."/>
            <person name="Karaoz U."/>
            <person name="Brodie E.L."/>
            <person name="Williams K.H."/>
            <person name="Hubbard S.S."/>
            <person name="Banfield J.F."/>
        </authorList>
    </citation>
    <scope>NUCLEOTIDE SEQUENCE [LARGE SCALE GENOMIC DNA]</scope>
</reference>
<accession>A0A1F7UJA7</accession>
<name>A0A1F7UJA7_9BACT</name>
<organism evidence="1 2">
    <name type="scientific">Candidatus Uhrbacteria bacterium RIFCSPHIGHO2_12_FULL_60_25</name>
    <dbReference type="NCBI Taxonomy" id="1802399"/>
    <lineage>
        <taxon>Bacteria</taxon>
        <taxon>Candidatus Uhriibacteriota</taxon>
    </lineage>
</organism>
<protein>
    <submittedName>
        <fullName evidence="1">Uncharacterized protein</fullName>
    </submittedName>
</protein>